<dbReference type="PROSITE" id="PS51138">
    <property type="entry name" value="ENT"/>
    <property type="match status" value="1"/>
</dbReference>
<evidence type="ECO:0000259" key="3">
    <source>
        <dbReference type="PROSITE" id="PS51138"/>
    </source>
</evidence>
<dbReference type="EMBL" id="BTGU01000029">
    <property type="protein sequence ID" value="GMN48874.1"/>
    <property type="molecule type" value="Genomic_DNA"/>
</dbReference>
<dbReference type="Pfam" id="PF05641">
    <property type="entry name" value="Agenet"/>
    <property type="match status" value="1"/>
</dbReference>
<dbReference type="SUPFAM" id="SSF158639">
    <property type="entry name" value="ENT-like"/>
    <property type="match status" value="1"/>
</dbReference>
<dbReference type="Proteomes" id="UP001187192">
    <property type="component" value="Unassembled WGS sequence"/>
</dbReference>
<accession>A0AA88AAD7</accession>
<dbReference type="PANTHER" id="PTHR31917">
    <property type="entry name" value="AGENET DOMAIN-CONTAINING PROTEIN-RELATED"/>
    <property type="match status" value="1"/>
</dbReference>
<keyword evidence="5" id="KW-1185">Reference proteome</keyword>
<dbReference type="SMART" id="SM01191">
    <property type="entry name" value="ENT"/>
    <property type="match status" value="1"/>
</dbReference>
<comment type="caution">
    <text evidence="4">The sequence shown here is derived from an EMBL/GenBank/DDBJ whole genome shotgun (WGS) entry which is preliminary data.</text>
</comment>
<gene>
    <name evidence="4" type="ORF">TIFTF001_018041</name>
</gene>
<evidence type="ECO:0000313" key="5">
    <source>
        <dbReference type="Proteomes" id="UP001187192"/>
    </source>
</evidence>
<evidence type="ECO:0000256" key="1">
    <source>
        <dbReference type="ARBA" id="ARBA00004123"/>
    </source>
</evidence>
<organism evidence="4 5">
    <name type="scientific">Ficus carica</name>
    <name type="common">Common fig</name>
    <dbReference type="NCBI Taxonomy" id="3494"/>
    <lineage>
        <taxon>Eukaryota</taxon>
        <taxon>Viridiplantae</taxon>
        <taxon>Streptophyta</taxon>
        <taxon>Embryophyta</taxon>
        <taxon>Tracheophyta</taxon>
        <taxon>Spermatophyta</taxon>
        <taxon>Magnoliopsida</taxon>
        <taxon>eudicotyledons</taxon>
        <taxon>Gunneridae</taxon>
        <taxon>Pentapetalae</taxon>
        <taxon>rosids</taxon>
        <taxon>fabids</taxon>
        <taxon>Rosales</taxon>
        <taxon>Moraceae</taxon>
        <taxon>Ficeae</taxon>
        <taxon>Ficus</taxon>
    </lineage>
</organism>
<dbReference type="Pfam" id="PF03735">
    <property type="entry name" value="ENT"/>
    <property type="match status" value="1"/>
</dbReference>
<proteinExistence type="predicted"/>
<evidence type="ECO:0000313" key="4">
    <source>
        <dbReference type="EMBL" id="GMN48874.1"/>
    </source>
</evidence>
<dbReference type="SMART" id="SM00743">
    <property type="entry name" value="Agenet"/>
    <property type="match status" value="2"/>
</dbReference>
<name>A0AA88AAD7_FICCA</name>
<dbReference type="PANTHER" id="PTHR31917:SF59">
    <property type="entry name" value="ENT DOMAIN-CONTAINING PROTEIN"/>
    <property type="match status" value="1"/>
</dbReference>
<dbReference type="GO" id="GO:0005634">
    <property type="term" value="C:nucleus"/>
    <property type="evidence" value="ECO:0007669"/>
    <property type="project" value="UniProtKB-SubCell"/>
</dbReference>
<comment type="subcellular location">
    <subcellularLocation>
        <location evidence="1">Nucleus</location>
    </subcellularLocation>
</comment>
<dbReference type="InterPro" id="IPR014002">
    <property type="entry name" value="Agenet_dom_plant"/>
</dbReference>
<dbReference type="InterPro" id="IPR008395">
    <property type="entry name" value="Agenet-like_dom"/>
</dbReference>
<dbReference type="Gene3D" id="2.30.30.140">
    <property type="match status" value="1"/>
</dbReference>
<sequence length="343" mass="39412">MKFKEGSSVEVLRKERDLYGSWYSGIIIGLDGDYYVIRYKFLVDQRGDLVVERVLKKNIRPQPPQQKRKTRWAAGDVAEVFDSRCWRVGKVAKVLRDKRLVFKFFGSIQLKEFHVSSLRIHQVWHENKWSVFVKVQKHKQEVNSSKRDNSKQCFRSACSASPQEICEESCSEDKDLILNKDAEGCYKPMVMRHSLIRQVGDSTSLQVGVVDNNIKAEKDTTNYWIRDSNECSVASCSLNETSEWTRGISRKINENVSHGSDAESAFPSLSCKRNKVPSPEHQLEVDIHNLELQAYKSTVQALFASGPLSWEQESLLTNLRLSLHISNDEHLQQLRHLLSAQVL</sequence>
<dbReference type="InterPro" id="IPR036142">
    <property type="entry name" value="ENT_dom-like_sf"/>
</dbReference>
<dbReference type="Gene3D" id="1.10.1240.40">
    <property type="entry name" value="ENT domain"/>
    <property type="match status" value="1"/>
</dbReference>
<feature type="domain" description="ENT" evidence="3">
    <location>
        <begin position="283"/>
        <end position="343"/>
    </location>
</feature>
<reference evidence="4" key="1">
    <citation type="submission" date="2023-07" db="EMBL/GenBank/DDBJ databases">
        <title>draft genome sequence of fig (Ficus carica).</title>
        <authorList>
            <person name="Takahashi T."/>
            <person name="Nishimura K."/>
        </authorList>
    </citation>
    <scope>NUCLEOTIDE SEQUENCE</scope>
</reference>
<dbReference type="InterPro" id="IPR005491">
    <property type="entry name" value="ENT_dom"/>
</dbReference>
<dbReference type="AlphaFoldDB" id="A0AA88AAD7"/>
<keyword evidence="2" id="KW-0539">Nucleus</keyword>
<dbReference type="CDD" id="cd20405">
    <property type="entry name" value="Tudor_Agenet_AtDUF_rpt1_3"/>
    <property type="match status" value="1"/>
</dbReference>
<evidence type="ECO:0000256" key="2">
    <source>
        <dbReference type="ARBA" id="ARBA00023242"/>
    </source>
</evidence>
<protein>
    <recommendedName>
        <fullName evidence="3">ENT domain-containing protein</fullName>
    </recommendedName>
</protein>